<dbReference type="AlphaFoldDB" id="A0A3N2PZP4"/>
<dbReference type="STRING" id="1314773.A0A3N2PZP4"/>
<evidence type="ECO:0000313" key="4">
    <source>
        <dbReference type="Proteomes" id="UP000272025"/>
    </source>
</evidence>
<protein>
    <recommendedName>
        <fullName evidence="2">BHLH domain-containing protein</fullName>
    </recommendedName>
</protein>
<dbReference type="RefSeq" id="XP_028467631.1">
    <property type="nucleotide sequence ID" value="XM_028606768.1"/>
</dbReference>
<dbReference type="PANTHER" id="PTHR46266:SF4">
    <property type="entry name" value="TRANSCRIPTION FACTOR TT8"/>
    <property type="match status" value="1"/>
</dbReference>
<sequence length="399" mass="42859">MPRLTFPSTPPSLADGTATENYQDISPQPAFELPPPALCQDPATLSLTKTRASPTDAQAISPAESVYPMQAAENVKSRRRAASSAAQKSSSNQAFALPPPPTRSRKIIQMKPPRSSQDESAKGPSSASKASTSIAPKATTSTNSNANSTNAGVSKKKQPSATSAAGRKIARKTAHSLIERRRRSKMNEEFGVLTGMIPACTGEMHKLAILQASIEYIRYLEDCIAQLKEQRDISPPQPPTQPCSHPPSRRQSWQQPQFAPHYQGEPSGDVDRSGSGPRSPPFSAQEPQYQHPSISPALSPEDARQRHNSDASASTDQRRFSYSNSATTSPAFGPQSYRYGGPLSFTAPTSPALTPQREQSDLDQEATAALLMLNSDRRGTYGGSNGPSRGMSVRDLLST</sequence>
<dbReference type="Proteomes" id="UP000272025">
    <property type="component" value="Unassembled WGS sequence"/>
</dbReference>
<feature type="compositionally biased region" description="Low complexity" evidence="1">
    <location>
        <begin position="122"/>
        <end position="151"/>
    </location>
</feature>
<dbReference type="GO" id="GO:0046983">
    <property type="term" value="F:protein dimerization activity"/>
    <property type="evidence" value="ECO:0007669"/>
    <property type="project" value="InterPro"/>
</dbReference>
<dbReference type="OrthoDB" id="690068at2759"/>
<feature type="compositionally biased region" description="Pro residues" evidence="1">
    <location>
        <begin position="235"/>
        <end position="245"/>
    </location>
</feature>
<feature type="compositionally biased region" description="Polar residues" evidence="1">
    <location>
        <begin position="310"/>
        <end position="330"/>
    </location>
</feature>
<dbReference type="PROSITE" id="PS50888">
    <property type="entry name" value="BHLH"/>
    <property type="match status" value="1"/>
</dbReference>
<dbReference type="InterPro" id="IPR011598">
    <property type="entry name" value="bHLH_dom"/>
</dbReference>
<feature type="compositionally biased region" description="Polar residues" evidence="1">
    <location>
        <begin position="346"/>
        <end position="357"/>
    </location>
</feature>
<keyword evidence="4" id="KW-1185">Reference proteome</keyword>
<reference evidence="3 4" key="1">
    <citation type="journal article" date="2018" name="Mol. Ecol.">
        <title>The obligate alkalophilic soda-lake fungus Sodiomyces alkalinus has shifted to a protein diet.</title>
        <authorList>
            <person name="Grum-Grzhimaylo A.A."/>
            <person name="Falkoski D.L."/>
            <person name="van den Heuvel J."/>
            <person name="Valero-Jimenez C.A."/>
            <person name="Min B."/>
            <person name="Choi I.G."/>
            <person name="Lipzen A."/>
            <person name="Daum C.G."/>
            <person name="Aanen D.K."/>
            <person name="Tsang A."/>
            <person name="Henrissat B."/>
            <person name="Bilanenko E.N."/>
            <person name="de Vries R.P."/>
            <person name="van Kan J.A.L."/>
            <person name="Grigoriev I.V."/>
            <person name="Debets A.J.M."/>
        </authorList>
    </citation>
    <scope>NUCLEOTIDE SEQUENCE [LARGE SCALE GENOMIC DNA]</scope>
    <source>
        <strain evidence="3 4">F11</strain>
    </source>
</reference>
<evidence type="ECO:0000259" key="2">
    <source>
        <dbReference type="PROSITE" id="PS50888"/>
    </source>
</evidence>
<dbReference type="GeneID" id="39575246"/>
<feature type="compositionally biased region" description="Low complexity" evidence="1">
    <location>
        <begin position="82"/>
        <end position="96"/>
    </location>
</feature>
<accession>A0A3N2PZP4</accession>
<dbReference type="Pfam" id="PF00010">
    <property type="entry name" value="HLH"/>
    <property type="match status" value="1"/>
</dbReference>
<feature type="domain" description="BHLH" evidence="2">
    <location>
        <begin position="170"/>
        <end position="220"/>
    </location>
</feature>
<feature type="region of interest" description="Disordered" evidence="1">
    <location>
        <begin position="1"/>
        <end position="170"/>
    </location>
</feature>
<organism evidence="3 4">
    <name type="scientific">Sodiomyces alkalinus (strain CBS 110278 / VKM F-3762 / F11)</name>
    <name type="common">Alkaliphilic filamentous fungus</name>
    <dbReference type="NCBI Taxonomy" id="1314773"/>
    <lineage>
        <taxon>Eukaryota</taxon>
        <taxon>Fungi</taxon>
        <taxon>Dikarya</taxon>
        <taxon>Ascomycota</taxon>
        <taxon>Pezizomycotina</taxon>
        <taxon>Sordariomycetes</taxon>
        <taxon>Hypocreomycetidae</taxon>
        <taxon>Glomerellales</taxon>
        <taxon>Plectosphaerellaceae</taxon>
        <taxon>Sodiomyces</taxon>
    </lineage>
</organism>
<dbReference type="InterPro" id="IPR036638">
    <property type="entry name" value="HLH_DNA-bd_sf"/>
</dbReference>
<feature type="compositionally biased region" description="Polar residues" evidence="1">
    <location>
        <begin position="43"/>
        <end position="58"/>
    </location>
</feature>
<dbReference type="PANTHER" id="PTHR46266">
    <property type="entry name" value="TRANSCRIPTION FACTOR TT8"/>
    <property type="match status" value="1"/>
</dbReference>
<gene>
    <name evidence="3" type="ORF">SODALDRAFT_138898</name>
</gene>
<feature type="region of interest" description="Disordered" evidence="1">
    <location>
        <begin position="232"/>
        <end position="399"/>
    </location>
</feature>
<dbReference type="SMART" id="SM00353">
    <property type="entry name" value="HLH"/>
    <property type="match status" value="1"/>
</dbReference>
<dbReference type="EMBL" id="ML119053">
    <property type="protein sequence ID" value="ROT39825.1"/>
    <property type="molecule type" value="Genomic_DNA"/>
</dbReference>
<proteinExistence type="predicted"/>
<evidence type="ECO:0000256" key="1">
    <source>
        <dbReference type="SAM" id="MobiDB-lite"/>
    </source>
</evidence>
<dbReference type="Gene3D" id="4.10.280.10">
    <property type="entry name" value="Helix-loop-helix DNA-binding domain"/>
    <property type="match status" value="1"/>
</dbReference>
<evidence type="ECO:0000313" key="3">
    <source>
        <dbReference type="EMBL" id="ROT39825.1"/>
    </source>
</evidence>
<dbReference type="SUPFAM" id="SSF47459">
    <property type="entry name" value="HLH, helix-loop-helix DNA-binding domain"/>
    <property type="match status" value="1"/>
</dbReference>
<name>A0A3N2PZP4_SODAK</name>